<accession>A0A1D8GCS0</accession>
<dbReference type="Proteomes" id="UP000095743">
    <property type="component" value="Chromosome"/>
</dbReference>
<dbReference type="InterPro" id="IPR025943">
    <property type="entry name" value="Sigma_54_int_dom_ATP-bd_2"/>
</dbReference>
<evidence type="ECO:0000259" key="9">
    <source>
        <dbReference type="PROSITE" id="PS50112"/>
    </source>
</evidence>
<dbReference type="Gene3D" id="3.30.450.20">
    <property type="entry name" value="PAS domain"/>
    <property type="match status" value="1"/>
</dbReference>
<dbReference type="InterPro" id="IPR030828">
    <property type="entry name" value="HTH_TyrR"/>
</dbReference>
<dbReference type="GO" id="GO:0003677">
    <property type="term" value="F:DNA binding"/>
    <property type="evidence" value="ECO:0007669"/>
    <property type="project" value="UniProtKB-KW"/>
</dbReference>
<dbReference type="SUPFAM" id="SSF52540">
    <property type="entry name" value="P-loop containing nucleoside triphosphate hydrolases"/>
    <property type="match status" value="1"/>
</dbReference>
<protein>
    <recommendedName>
        <fullName evidence="7">HTH-type transcriptional regulatory protein TyrR</fullName>
    </recommendedName>
</protein>
<keyword evidence="11" id="KW-1185">Reference proteome</keyword>
<dbReference type="Pfam" id="PF00158">
    <property type="entry name" value="Sigma54_activat"/>
    <property type="match status" value="1"/>
</dbReference>
<dbReference type="PROSITE" id="PS00675">
    <property type="entry name" value="SIGMA54_INTERACT_1"/>
    <property type="match status" value="1"/>
</dbReference>
<dbReference type="InterPro" id="IPR009057">
    <property type="entry name" value="Homeodomain-like_sf"/>
</dbReference>
<dbReference type="KEGG" id="gfe:Gferi_03380"/>
<dbReference type="PROSITE" id="PS00688">
    <property type="entry name" value="SIGMA54_INTERACT_3"/>
    <property type="match status" value="1"/>
</dbReference>
<dbReference type="InterPro" id="IPR058031">
    <property type="entry name" value="AAA_lid_NorR"/>
</dbReference>
<proteinExistence type="predicted"/>
<dbReference type="Gene3D" id="3.40.50.300">
    <property type="entry name" value="P-loop containing nucleotide triphosphate hydrolases"/>
    <property type="match status" value="1"/>
</dbReference>
<dbReference type="GO" id="GO:0006355">
    <property type="term" value="P:regulation of DNA-templated transcription"/>
    <property type="evidence" value="ECO:0007669"/>
    <property type="project" value="InterPro"/>
</dbReference>
<dbReference type="Pfam" id="PF25601">
    <property type="entry name" value="AAA_lid_14"/>
    <property type="match status" value="1"/>
</dbReference>
<dbReference type="PANTHER" id="PTHR32071">
    <property type="entry name" value="TRANSCRIPTIONAL REGULATORY PROTEIN"/>
    <property type="match status" value="1"/>
</dbReference>
<evidence type="ECO:0000256" key="2">
    <source>
        <dbReference type="ARBA" id="ARBA00022797"/>
    </source>
</evidence>
<dbReference type="Pfam" id="PF13426">
    <property type="entry name" value="PAS_9"/>
    <property type="match status" value="1"/>
</dbReference>
<dbReference type="PANTHER" id="PTHR32071:SF57">
    <property type="entry name" value="C4-DICARBOXYLATE TRANSPORT TRANSCRIPTIONAL REGULATORY PROTEIN DCTD"/>
    <property type="match status" value="1"/>
</dbReference>
<dbReference type="Gene3D" id="1.10.8.60">
    <property type="match status" value="1"/>
</dbReference>
<dbReference type="AlphaFoldDB" id="A0A1D8GCS0"/>
<dbReference type="RefSeq" id="WP_069974276.1">
    <property type="nucleotide sequence ID" value="NZ_CP017269.1"/>
</dbReference>
<reference evidence="10 11" key="1">
    <citation type="submission" date="2016-09" db="EMBL/GenBank/DDBJ databases">
        <title>Genomic analysis reveals versatility of anaerobic energy metabolism of Geosporobacter ferrireducens IRF9 of phylum Firmicutes.</title>
        <authorList>
            <person name="Kim S.-J."/>
        </authorList>
    </citation>
    <scope>NUCLEOTIDE SEQUENCE [LARGE SCALE GENOMIC DNA]</scope>
    <source>
        <strain evidence="10 11">IRF9</strain>
    </source>
</reference>
<evidence type="ECO:0000256" key="1">
    <source>
        <dbReference type="ARBA" id="ARBA00022741"/>
    </source>
</evidence>
<dbReference type="FunFam" id="3.40.50.300:FF:000006">
    <property type="entry name" value="DNA-binding transcriptional regulator NtrC"/>
    <property type="match status" value="1"/>
</dbReference>
<dbReference type="InterPro" id="IPR027417">
    <property type="entry name" value="P-loop_NTPase"/>
</dbReference>
<dbReference type="InterPro" id="IPR025662">
    <property type="entry name" value="Sigma_54_int_dom_ATP-bd_1"/>
</dbReference>
<organism evidence="10 11">
    <name type="scientific">Geosporobacter ferrireducens</name>
    <dbReference type="NCBI Taxonomy" id="1424294"/>
    <lineage>
        <taxon>Bacteria</taxon>
        <taxon>Bacillati</taxon>
        <taxon>Bacillota</taxon>
        <taxon>Clostridia</taxon>
        <taxon>Peptostreptococcales</taxon>
        <taxon>Thermotaleaceae</taxon>
        <taxon>Geosporobacter</taxon>
    </lineage>
</organism>
<evidence type="ECO:0000256" key="4">
    <source>
        <dbReference type="ARBA" id="ARBA00023015"/>
    </source>
</evidence>
<dbReference type="CDD" id="cd00009">
    <property type="entry name" value="AAA"/>
    <property type="match status" value="1"/>
</dbReference>
<dbReference type="GO" id="GO:0005524">
    <property type="term" value="F:ATP binding"/>
    <property type="evidence" value="ECO:0007669"/>
    <property type="project" value="UniProtKB-KW"/>
</dbReference>
<keyword evidence="1" id="KW-0547">Nucleotide-binding</keyword>
<keyword evidence="5" id="KW-0238">DNA-binding</keyword>
<dbReference type="EMBL" id="CP017269">
    <property type="protein sequence ID" value="AOT68700.1"/>
    <property type="molecule type" value="Genomic_DNA"/>
</dbReference>
<evidence type="ECO:0000313" key="11">
    <source>
        <dbReference type="Proteomes" id="UP000095743"/>
    </source>
</evidence>
<evidence type="ECO:0000256" key="6">
    <source>
        <dbReference type="ARBA" id="ARBA00023163"/>
    </source>
</evidence>
<dbReference type="CDD" id="cd00130">
    <property type="entry name" value="PAS"/>
    <property type="match status" value="1"/>
</dbReference>
<keyword evidence="6" id="KW-0804">Transcription</keyword>
<gene>
    <name evidence="10" type="ORF">Gferi_03380</name>
</gene>
<dbReference type="NCBIfam" id="TIGR00229">
    <property type="entry name" value="sensory_box"/>
    <property type="match status" value="1"/>
</dbReference>
<dbReference type="SMART" id="SM00091">
    <property type="entry name" value="PAS"/>
    <property type="match status" value="1"/>
</dbReference>
<dbReference type="InterPro" id="IPR003593">
    <property type="entry name" value="AAA+_ATPase"/>
</dbReference>
<dbReference type="InterPro" id="IPR000014">
    <property type="entry name" value="PAS"/>
</dbReference>
<dbReference type="InterPro" id="IPR025944">
    <property type="entry name" value="Sigma_54_int_dom_CS"/>
</dbReference>
<evidence type="ECO:0000256" key="7">
    <source>
        <dbReference type="ARBA" id="ARBA00029500"/>
    </source>
</evidence>
<evidence type="ECO:0000313" key="10">
    <source>
        <dbReference type="EMBL" id="AOT68700.1"/>
    </source>
</evidence>
<evidence type="ECO:0000256" key="3">
    <source>
        <dbReference type="ARBA" id="ARBA00022840"/>
    </source>
</evidence>
<dbReference type="InterPro" id="IPR046342">
    <property type="entry name" value="CBS_dom_sf"/>
</dbReference>
<keyword evidence="2" id="KW-0058">Aromatic hydrocarbons catabolism</keyword>
<dbReference type="OrthoDB" id="9803970at2"/>
<dbReference type="InterPro" id="IPR002078">
    <property type="entry name" value="Sigma_54_int"/>
</dbReference>
<dbReference type="Pfam" id="PF18024">
    <property type="entry name" value="HTH_50"/>
    <property type="match status" value="1"/>
</dbReference>
<name>A0A1D8GCS0_9FIRM</name>
<dbReference type="Gene3D" id="1.10.10.60">
    <property type="entry name" value="Homeodomain-like"/>
    <property type="match status" value="1"/>
</dbReference>
<dbReference type="PROSITE" id="PS00676">
    <property type="entry name" value="SIGMA54_INTERACT_2"/>
    <property type="match status" value="1"/>
</dbReference>
<keyword evidence="4" id="KW-0805">Transcription regulation</keyword>
<feature type="domain" description="Sigma-54 factor interaction" evidence="8">
    <location>
        <begin position="302"/>
        <end position="531"/>
    </location>
</feature>
<dbReference type="Pfam" id="PF00571">
    <property type="entry name" value="CBS"/>
    <property type="match status" value="1"/>
</dbReference>
<dbReference type="SUPFAM" id="SSF55785">
    <property type="entry name" value="PYP-like sensor domain (PAS domain)"/>
    <property type="match status" value="1"/>
</dbReference>
<dbReference type="PROSITE" id="PS50112">
    <property type="entry name" value="PAS"/>
    <property type="match status" value="1"/>
</dbReference>
<dbReference type="InterPro" id="IPR035965">
    <property type="entry name" value="PAS-like_dom_sf"/>
</dbReference>
<keyword evidence="3" id="KW-0067">ATP-binding</keyword>
<feature type="domain" description="PAS" evidence="9">
    <location>
        <begin position="167"/>
        <end position="213"/>
    </location>
</feature>
<dbReference type="PROSITE" id="PS50045">
    <property type="entry name" value="SIGMA54_INTERACT_4"/>
    <property type="match status" value="1"/>
</dbReference>
<dbReference type="SUPFAM" id="SSF46689">
    <property type="entry name" value="Homeodomain-like"/>
    <property type="match status" value="1"/>
</dbReference>
<dbReference type="Gene3D" id="3.10.580.10">
    <property type="entry name" value="CBS-domain"/>
    <property type="match status" value="1"/>
</dbReference>
<dbReference type="SUPFAM" id="SSF54631">
    <property type="entry name" value="CBS-domain pair"/>
    <property type="match status" value="1"/>
</dbReference>
<dbReference type="STRING" id="1424294.Gferi_03380"/>
<sequence>MIARNLKPFSVKNIHSNITIGDMIKTFREETAKYAVVYENEKIKGIITQNELLDAYLCGRHLTESIKDIVNDHVCFVENSCPLDKIANILKETPTMHIIVGDKNKEAKGIITNEVVLACFYAEIKKRIYTFRKEKKKAENHGHEYIFDDKKLTITELIDHLDQINLWNKELDQAFENSPNAFVILDGKGNTVRVNKEFENITDIKKEEVTGKNVKEMEEKGAYNPSVGVLILKEKRKISIIQKLQNGKEALVTGIPIYDENGNIFRIIINSIDFKELNIINQYYAKQKERNVIQAKAEDVKIIYESESMKRIMQLTNELKNIDSTLLITGESGVGKGVIARYLHHNGIRKKERMIEINCGAIPESLLESELLGYEAGAFTGAKKGGKPGLIELANKGTLFLDEIGEMPMQLQVKLLQVIQERQINRVGGIKPIDIDVRIIAATNKDLQEMVKRGKFRLDLFYRLNVIPINLPSLRERHADIIPMVAFFLDKYNTKYSKNVKIGKSILNMMLSYDWPGNVRELENTVERLVVTNPSELIEKDTNKSNIFSFHLYDHYSTNSDFIEKITPLEEAKRGIEKKLIQMAYKKYKSSYKVAEILEISQATAYRKIKEYMDEEQTLT</sequence>
<dbReference type="InterPro" id="IPR000644">
    <property type="entry name" value="CBS_dom"/>
</dbReference>
<dbReference type="SMART" id="SM00382">
    <property type="entry name" value="AAA"/>
    <property type="match status" value="1"/>
</dbReference>
<evidence type="ECO:0000256" key="5">
    <source>
        <dbReference type="ARBA" id="ARBA00023125"/>
    </source>
</evidence>
<evidence type="ECO:0000259" key="8">
    <source>
        <dbReference type="PROSITE" id="PS50045"/>
    </source>
</evidence>